<dbReference type="Pfam" id="PF14431">
    <property type="entry name" value="YwqJ-deaminase"/>
    <property type="match status" value="1"/>
</dbReference>
<evidence type="ECO:0000313" key="1">
    <source>
        <dbReference type="EMBL" id="PRX16332.1"/>
    </source>
</evidence>
<gene>
    <name evidence="1" type="ORF">CLV67_120147</name>
</gene>
<keyword evidence="2" id="KW-1185">Reference proteome</keyword>
<dbReference type="Proteomes" id="UP000239415">
    <property type="component" value="Unassembled WGS sequence"/>
</dbReference>
<protein>
    <submittedName>
        <fullName evidence="1">YwqJ-like deaminase</fullName>
    </submittedName>
</protein>
<dbReference type="InterPro" id="IPR025968">
    <property type="entry name" value="YwqJ_deaminase"/>
</dbReference>
<dbReference type="InterPro" id="IPR025850">
    <property type="entry name" value="SUKH-3"/>
</dbReference>
<dbReference type="RefSeq" id="WP_106327369.1">
    <property type="nucleotide sequence ID" value="NZ_BOMO01000135.1"/>
</dbReference>
<dbReference type="AlphaFoldDB" id="A0A2T0K170"/>
<organism evidence="1 2">
    <name type="scientific">Actinoplanes italicus</name>
    <dbReference type="NCBI Taxonomy" id="113567"/>
    <lineage>
        <taxon>Bacteria</taxon>
        <taxon>Bacillati</taxon>
        <taxon>Actinomycetota</taxon>
        <taxon>Actinomycetes</taxon>
        <taxon>Micromonosporales</taxon>
        <taxon>Micromonosporaceae</taxon>
        <taxon>Actinoplanes</taxon>
    </lineage>
</organism>
<dbReference type="EMBL" id="PVMZ01000020">
    <property type="protein sequence ID" value="PRX16332.1"/>
    <property type="molecule type" value="Genomic_DNA"/>
</dbReference>
<sequence length="422" mass="45751">MITLTEAEQIATGWAHRQSIRRGYVCTPFVEELTLGYAVSMLLPPEVRTEPGADVTTVIDRETGRLSHWPPAPATELDRRYTERRDTAVGSHRTSDPVAELRREAYRRVSPSVAAHLTLGGRLFQARGAKGDQELRHHRIVAALLAAVPPEDTARGAERHAELLVVSDVLQEADRTRAASGLDPLTLGEARTLLGQGRIETFHIRESGDPYGGRPATFCATCADVLLDLTVIGDADRAHPKIGRPSPGLDHEPGRFPDEVAWALAADGWGPSTGEKRERDGLRAVERIERSPGGEFTLEAFPAARAAFAEFYDTGLSINGPGVAQRVRWFQLGSGGLYHLADPLHELGALVGARMFPLGREGFDEAIVAIDEHGRVFSLDQGGEWFVGETLDEAIVALATGLPAARIHDDGTWTAPAEGGRR</sequence>
<proteinExistence type="predicted"/>
<evidence type="ECO:0000313" key="2">
    <source>
        <dbReference type="Proteomes" id="UP000239415"/>
    </source>
</evidence>
<name>A0A2T0K170_9ACTN</name>
<reference evidence="1 2" key="1">
    <citation type="submission" date="2018-03" db="EMBL/GenBank/DDBJ databases">
        <title>Genomic Encyclopedia of Archaeal and Bacterial Type Strains, Phase II (KMG-II): from individual species to whole genera.</title>
        <authorList>
            <person name="Goeker M."/>
        </authorList>
    </citation>
    <scope>NUCLEOTIDE SEQUENCE [LARGE SCALE GENOMIC DNA]</scope>
    <source>
        <strain evidence="1 2">DSM 43146</strain>
    </source>
</reference>
<dbReference type="Pfam" id="PF14433">
    <property type="entry name" value="SUKH-3"/>
    <property type="match status" value="1"/>
</dbReference>
<accession>A0A2T0K170</accession>
<comment type="caution">
    <text evidence="1">The sequence shown here is derived from an EMBL/GenBank/DDBJ whole genome shotgun (WGS) entry which is preliminary data.</text>
</comment>
<dbReference type="OrthoDB" id="4552872at2"/>